<dbReference type="GO" id="GO:0004672">
    <property type="term" value="F:protein kinase activity"/>
    <property type="evidence" value="ECO:0007669"/>
    <property type="project" value="InterPro"/>
</dbReference>
<name>A0A5J4RDL8_9EUKA</name>
<feature type="domain" description="Protein kinase" evidence="2">
    <location>
        <begin position="134"/>
        <end position="225"/>
    </location>
</feature>
<dbReference type="Proteomes" id="UP000324800">
    <property type="component" value="Unassembled WGS sequence"/>
</dbReference>
<protein>
    <recommendedName>
        <fullName evidence="2">Protein kinase domain-containing protein</fullName>
    </recommendedName>
</protein>
<evidence type="ECO:0000256" key="1">
    <source>
        <dbReference type="SAM" id="MobiDB-lite"/>
    </source>
</evidence>
<organism evidence="3 4">
    <name type="scientific">Streblomastix strix</name>
    <dbReference type="NCBI Taxonomy" id="222440"/>
    <lineage>
        <taxon>Eukaryota</taxon>
        <taxon>Metamonada</taxon>
        <taxon>Preaxostyla</taxon>
        <taxon>Oxymonadida</taxon>
        <taxon>Streblomastigidae</taxon>
        <taxon>Streblomastix</taxon>
    </lineage>
</organism>
<accession>A0A5J4RDL8</accession>
<evidence type="ECO:0000313" key="3">
    <source>
        <dbReference type="EMBL" id="KAA6332196.1"/>
    </source>
</evidence>
<feature type="region of interest" description="Disordered" evidence="1">
    <location>
        <begin position="1"/>
        <end position="100"/>
    </location>
</feature>
<dbReference type="GO" id="GO:0005524">
    <property type="term" value="F:ATP binding"/>
    <property type="evidence" value="ECO:0007669"/>
    <property type="project" value="InterPro"/>
</dbReference>
<feature type="non-terminal residue" evidence="3">
    <location>
        <position position="1"/>
    </location>
</feature>
<feature type="non-terminal residue" evidence="3">
    <location>
        <position position="225"/>
    </location>
</feature>
<sequence length="225" mass="27227">KAQEEEQRRKAQEEEQKRKALEEEQKRKAQEEEQRRKAQEEEQKRKALEQEQRRKALEEEQRRKAQEEEQRRKEEEERVKIAEQGKKENVKDKEKERKRHRFGKEKEEFLDSSQLQLSYSSDFLFNTSWKKSDFQQKERLGKGGFGVVRHVIEKRTQLHAAWKEVNYETPEEIQIVNKEIEIMQKIYEIVLKSNSSFIHIVQPLGLIIDKEDHKAYIVLEYCSKG</sequence>
<dbReference type="AlphaFoldDB" id="A0A5J4RDL8"/>
<gene>
    <name evidence="3" type="ORF">EZS28_053304</name>
</gene>
<evidence type="ECO:0000313" key="4">
    <source>
        <dbReference type="Proteomes" id="UP000324800"/>
    </source>
</evidence>
<dbReference type="PROSITE" id="PS50011">
    <property type="entry name" value="PROTEIN_KINASE_DOM"/>
    <property type="match status" value="1"/>
</dbReference>
<reference evidence="3 4" key="1">
    <citation type="submission" date="2019-03" db="EMBL/GenBank/DDBJ databases">
        <title>Single cell metagenomics reveals metabolic interactions within the superorganism composed of flagellate Streblomastix strix and complex community of Bacteroidetes bacteria on its surface.</title>
        <authorList>
            <person name="Treitli S.C."/>
            <person name="Kolisko M."/>
            <person name="Husnik F."/>
            <person name="Keeling P."/>
            <person name="Hampl V."/>
        </authorList>
    </citation>
    <scope>NUCLEOTIDE SEQUENCE [LARGE SCALE GENOMIC DNA]</scope>
    <source>
        <strain evidence="3">ST1C</strain>
    </source>
</reference>
<proteinExistence type="predicted"/>
<dbReference type="EMBL" id="SNRW01042460">
    <property type="protein sequence ID" value="KAA6332196.1"/>
    <property type="molecule type" value="Genomic_DNA"/>
</dbReference>
<dbReference type="InterPro" id="IPR000719">
    <property type="entry name" value="Prot_kinase_dom"/>
</dbReference>
<dbReference type="SUPFAM" id="SSF56112">
    <property type="entry name" value="Protein kinase-like (PK-like)"/>
    <property type="match status" value="1"/>
</dbReference>
<feature type="compositionally biased region" description="Basic and acidic residues" evidence="1">
    <location>
        <begin position="1"/>
        <end position="95"/>
    </location>
</feature>
<dbReference type="Gene3D" id="3.30.200.20">
    <property type="entry name" value="Phosphorylase Kinase, domain 1"/>
    <property type="match status" value="1"/>
</dbReference>
<comment type="caution">
    <text evidence="3">The sequence shown here is derived from an EMBL/GenBank/DDBJ whole genome shotgun (WGS) entry which is preliminary data.</text>
</comment>
<dbReference type="InterPro" id="IPR011009">
    <property type="entry name" value="Kinase-like_dom_sf"/>
</dbReference>
<dbReference type="Pfam" id="PF00069">
    <property type="entry name" value="Pkinase"/>
    <property type="match status" value="1"/>
</dbReference>
<evidence type="ECO:0000259" key="2">
    <source>
        <dbReference type="PROSITE" id="PS50011"/>
    </source>
</evidence>